<dbReference type="GO" id="GO:0000981">
    <property type="term" value="F:DNA-binding transcription factor activity, RNA polymerase II-specific"/>
    <property type="evidence" value="ECO:0007669"/>
    <property type="project" value="TreeGrafter"/>
</dbReference>
<dbReference type="Pfam" id="PF00249">
    <property type="entry name" value="Myb_DNA-binding"/>
    <property type="match status" value="1"/>
</dbReference>
<feature type="domain" description="HTH myb-type" evidence="7">
    <location>
        <begin position="72"/>
        <end position="117"/>
    </location>
</feature>
<organism evidence="8">
    <name type="scientific">Melilotus albus</name>
    <name type="common">White sweet clover</name>
    <name type="synonym">Melilotus officinalis subsp. albus</name>
    <dbReference type="NCBI Taxonomy" id="47082"/>
    <lineage>
        <taxon>Eukaryota</taxon>
        <taxon>Viridiplantae</taxon>
        <taxon>Streptophyta</taxon>
        <taxon>Embryophyta</taxon>
        <taxon>Tracheophyta</taxon>
        <taxon>Spermatophyta</taxon>
        <taxon>Magnoliopsida</taxon>
        <taxon>eudicotyledons</taxon>
        <taxon>Gunneridae</taxon>
        <taxon>Pentapetalae</taxon>
        <taxon>rosids</taxon>
        <taxon>fabids</taxon>
        <taxon>Fabales</taxon>
        <taxon>Fabaceae</taxon>
        <taxon>Papilionoideae</taxon>
        <taxon>50 kb inversion clade</taxon>
        <taxon>NPAAA clade</taxon>
        <taxon>Hologalegina</taxon>
        <taxon>IRL clade</taxon>
        <taxon>Trifolieae</taxon>
        <taxon>Melilotus</taxon>
    </lineage>
</organism>
<evidence type="ECO:0000259" key="6">
    <source>
        <dbReference type="PROSITE" id="PS50090"/>
    </source>
</evidence>
<dbReference type="SMART" id="SM00717">
    <property type="entry name" value="SANT"/>
    <property type="match status" value="3"/>
</dbReference>
<reference evidence="8" key="1">
    <citation type="journal article" name="Plants (Basel)">
        <title>NAC and MYB Families and Lignin Biosynthesis-Related Members Identification and Expression Analysis in Melilotus albus.</title>
        <authorList>
            <person name="Chen L."/>
            <person name="Wu F."/>
            <person name="Zhang J."/>
        </authorList>
    </citation>
    <scope>NUCLEOTIDE SEQUENCE</scope>
</reference>
<dbReference type="CDD" id="cd00167">
    <property type="entry name" value="SANT"/>
    <property type="match status" value="3"/>
</dbReference>
<gene>
    <name evidence="8" type="primary">EVM0020345.1</name>
</gene>
<sequence length="491" mass="55990">MFARGKNRVYPQKQMLEVKKELKDFEIDSPTHRDLLHLCLSSPNCNSDTCFFESSPATVKTKSQISSTNGIWTEEEDNLLIEIVKKHDGSIWKSIGGCAAYFPGRTDIECFHRWQKVSNHDLVKRSWTKEEDEALIELVRKYGCKRWSFIAKFMPGRIGKQCRERWHNNLDPAIKKGAWTEEEESILAHYHQIYGSKWSEIARVLPGRSDNAIKNHWNSSMKKKSSASPTRCDMDVSTSSFCSSLIKPAHDSVKAEDQSLIGMVSPKQSNWLNHNADNFPTRMVIRNASVEEFRSDKNNFGVATPRASEKSERRLINLRNEMETFIGCKDHANFAVKHMFSNSYMDMLATNMDCFPPSSTLTYEAYNSPKWQKVSFSDSKFIVGNESDSSYFSYSKLANHEKKVQVGMESNNKSDVSPESVLRNLAMTYENIPSIIRKRSSRKSCKAANYGKSQTPSRMAVSTPEAGCLIGFDNLKLNQGFIPFLPRHAME</sequence>
<comment type="subcellular location">
    <subcellularLocation>
        <location evidence="1">Nucleus</location>
    </subcellularLocation>
</comment>
<protein>
    <submittedName>
        <fullName evidence="8">MYB family transcription factor</fullName>
    </submittedName>
</protein>
<dbReference type="InterPro" id="IPR009057">
    <property type="entry name" value="Homeodomain-like_sf"/>
</dbReference>
<feature type="domain" description="HTH myb-type" evidence="7">
    <location>
        <begin position="175"/>
        <end position="225"/>
    </location>
</feature>
<name>A0A896WEN7_MELAB</name>
<dbReference type="EMBL" id="MW302494">
    <property type="protein sequence ID" value="QSD99648.1"/>
    <property type="molecule type" value="Genomic_DNA"/>
</dbReference>
<dbReference type="InterPro" id="IPR001005">
    <property type="entry name" value="SANT/Myb"/>
</dbReference>
<dbReference type="SUPFAM" id="SSF46689">
    <property type="entry name" value="Homeodomain-like"/>
    <property type="match status" value="2"/>
</dbReference>
<evidence type="ECO:0000256" key="3">
    <source>
        <dbReference type="ARBA" id="ARBA00023015"/>
    </source>
</evidence>
<keyword evidence="4" id="KW-0238">DNA-binding</keyword>
<dbReference type="PROSITE" id="PS50090">
    <property type="entry name" value="MYB_LIKE"/>
    <property type="match status" value="3"/>
</dbReference>
<keyword evidence="5" id="KW-0539">Nucleus</keyword>
<feature type="domain" description="HTH myb-type" evidence="7">
    <location>
        <begin position="119"/>
        <end position="174"/>
    </location>
</feature>
<evidence type="ECO:0000256" key="2">
    <source>
        <dbReference type="ARBA" id="ARBA00022737"/>
    </source>
</evidence>
<dbReference type="Pfam" id="PF13921">
    <property type="entry name" value="Myb_DNA-bind_6"/>
    <property type="match status" value="1"/>
</dbReference>
<dbReference type="GO" id="GO:0000978">
    <property type="term" value="F:RNA polymerase II cis-regulatory region sequence-specific DNA binding"/>
    <property type="evidence" value="ECO:0007669"/>
    <property type="project" value="TreeGrafter"/>
</dbReference>
<keyword evidence="2" id="KW-0677">Repeat</keyword>
<evidence type="ECO:0000256" key="5">
    <source>
        <dbReference type="ARBA" id="ARBA00023242"/>
    </source>
</evidence>
<keyword evidence="3" id="KW-0805">Transcription regulation</keyword>
<dbReference type="InterPro" id="IPR017930">
    <property type="entry name" value="Myb_dom"/>
</dbReference>
<evidence type="ECO:0000259" key="7">
    <source>
        <dbReference type="PROSITE" id="PS51294"/>
    </source>
</evidence>
<evidence type="ECO:0000313" key="8">
    <source>
        <dbReference type="EMBL" id="QSD99648.1"/>
    </source>
</evidence>
<keyword evidence="3" id="KW-0804">Transcription</keyword>
<dbReference type="PROSITE" id="PS51294">
    <property type="entry name" value="HTH_MYB"/>
    <property type="match status" value="3"/>
</dbReference>
<dbReference type="AlphaFoldDB" id="A0A896WEN7"/>
<dbReference type="GO" id="GO:0005634">
    <property type="term" value="C:nucleus"/>
    <property type="evidence" value="ECO:0007669"/>
    <property type="project" value="UniProtKB-SubCell"/>
</dbReference>
<dbReference type="PANTHER" id="PTHR45614">
    <property type="entry name" value="MYB PROTEIN-RELATED"/>
    <property type="match status" value="1"/>
</dbReference>
<feature type="domain" description="Myb-like" evidence="6">
    <location>
        <begin position="119"/>
        <end position="170"/>
    </location>
</feature>
<feature type="domain" description="Myb-like" evidence="6">
    <location>
        <begin position="64"/>
        <end position="118"/>
    </location>
</feature>
<dbReference type="Gene3D" id="1.10.10.60">
    <property type="entry name" value="Homeodomain-like"/>
    <property type="match status" value="3"/>
</dbReference>
<dbReference type="InterPro" id="IPR050560">
    <property type="entry name" value="MYB_TF"/>
</dbReference>
<feature type="domain" description="Myb-like" evidence="6">
    <location>
        <begin position="171"/>
        <end position="221"/>
    </location>
</feature>
<evidence type="ECO:0000256" key="4">
    <source>
        <dbReference type="ARBA" id="ARBA00023125"/>
    </source>
</evidence>
<dbReference type="PANTHER" id="PTHR45614:SF252">
    <property type="entry name" value="TRANSCRIPTION FACTOR MYB3R-2-LIKE"/>
    <property type="match status" value="1"/>
</dbReference>
<evidence type="ECO:0000256" key="1">
    <source>
        <dbReference type="ARBA" id="ARBA00004123"/>
    </source>
</evidence>
<proteinExistence type="predicted"/>
<dbReference type="FunFam" id="1.10.10.60:FF:000010">
    <property type="entry name" value="Transcriptional activator Myb isoform A"/>
    <property type="match status" value="1"/>
</dbReference>
<accession>A0A896WEN7</accession>